<reference evidence="2 3" key="1">
    <citation type="submission" date="2023-05" db="EMBL/GenBank/DDBJ databases">
        <title>Streptomyces fuscus sp. nov., a brown-black pigment producing actinomyces isolated from dry sand of Sea duck farm.</title>
        <authorList>
            <person name="Xie J."/>
            <person name="Shen N."/>
        </authorList>
    </citation>
    <scope>NUCLEOTIDE SEQUENCE [LARGE SCALE GENOMIC DNA]</scope>
    <source>
        <strain evidence="2 3">GXMU-J15</strain>
    </source>
</reference>
<sequence>MQQQLRAHSSRPAAVVLSALLAVLTVFLPTSAKSALASRAPAPAGTTATAVPAAVVRTTVVRTTDVRTTVVRTTDVRTTVVRTTDVRTTVTAGPRATAESRATATPAARPVLGPADTLPHPFHPFHGFLGRGSGDTAPHRAVGGPGGAVADGGTGEGRDTDPYRPRGPPSRWSTEVIVDA</sequence>
<proteinExistence type="predicted"/>
<organism evidence="2 3">
    <name type="scientific">Streptomyces fuscus</name>
    <dbReference type="NCBI Taxonomy" id="3048495"/>
    <lineage>
        <taxon>Bacteria</taxon>
        <taxon>Bacillati</taxon>
        <taxon>Actinomycetota</taxon>
        <taxon>Actinomycetes</taxon>
        <taxon>Kitasatosporales</taxon>
        <taxon>Streptomycetaceae</taxon>
        <taxon>Streptomyces</taxon>
    </lineage>
</organism>
<dbReference type="Proteomes" id="UP001241926">
    <property type="component" value="Unassembled WGS sequence"/>
</dbReference>
<gene>
    <name evidence="2" type="ORF">QNN03_03815</name>
</gene>
<evidence type="ECO:0000313" key="3">
    <source>
        <dbReference type="Proteomes" id="UP001241926"/>
    </source>
</evidence>
<evidence type="ECO:0000313" key="2">
    <source>
        <dbReference type="EMBL" id="MDL2075559.1"/>
    </source>
</evidence>
<feature type="region of interest" description="Disordered" evidence="1">
    <location>
        <begin position="89"/>
        <end position="109"/>
    </location>
</feature>
<evidence type="ECO:0008006" key="4">
    <source>
        <dbReference type="Google" id="ProtNLM"/>
    </source>
</evidence>
<dbReference type="EMBL" id="JASJUS010000002">
    <property type="protein sequence ID" value="MDL2075559.1"/>
    <property type="molecule type" value="Genomic_DNA"/>
</dbReference>
<feature type="compositionally biased region" description="Gly residues" evidence="1">
    <location>
        <begin position="143"/>
        <end position="155"/>
    </location>
</feature>
<comment type="caution">
    <text evidence="2">The sequence shown here is derived from an EMBL/GenBank/DDBJ whole genome shotgun (WGS) entry which is preliminary data.</text>
</comment>
<name>A0ABT7ISJ8_9ACTN</name>
<accession>A0ABT7ISJ8</accession>
<evidence type="ECO:0000256" key="1">
    <source>
        <dbReference type="SAM" id="MobiDB-lite"/>
    </source>
</evidence>
<keyword evidence="3" id="KW-1185">Reference proteome</keyword>
<dbReference type="RefSeq" id="WP_285430334.1">
    <property type="nucleotide sequence ID" value="NZ_JASJUS010000002.1"/>
</dbReference>
<feature type="region of interest" description="Disordered" evidence="1">
    <location>
        <begin position="133"/>
        <end position="180"/>
    </location>
</feature>
<protein>
    <recommendedName>
        <fullName evidence="4">Secreted protein</fullName>
    </recommendedName>
</protein>